<dbReference type="FunFam" id="3.40.1450.10:FF:000002">
    <property type="entry name" value="2,3-bisphosphoglycerate-independent phosphoglycerate mutase"/>
    <property type="match status" value="1"/>
</dbReference>
<evidence type="ECO:0000313" key="17">
    <source>
        <dbReference type="Proteomes" id="UP000179102"/>
    </source>
</evidence>
<feature type="binding site" evidence="9 13">
    <location>
        <position position="17"/>
    </location>
    <ligand>
        <name>Mn(2+)</name>
        <dbReference type="ChEBI" id="CHEBI:29035"/>
        <label>2</label>
    </ligand>
</feature>
<feature type="binding site" evidence="9 13">
    <location>
        <position position="67"/>
    </location>
    <ligand>
        <name>Mn(2+)</name>
        <dbReference type="ChEBI" id="CHEBI:29035"/>
        <label>2</label>
    </ligand>
</feature>
<sequence length="533" mass="59008">MLKITRTIKPLVLCILDGWGIAADTKGNAITAANPTNFNAFWFSYPHTYLKTTGPEVGLPTGKVGSSEVGHQNLGAGKIVMQDVLRINIDISNGNFFENEALQDAVDFTIKNKSNIHLMGLVGPGSIHSYLDHLIAMLDFLKNAQIPPDKIKIHAFTDGRDSPPTSGKIYMPQLVKKLQEEKLGTIVSISGRYYAMDRDNRWDRTQKAYLAITGSGEKKSVSPQEVIEQSYLEGITDEFIEPTMITDENGQPLGAVKEGDCVIFFNFRPDRARQLTKAFVQSEFKNTKTTSGEVVPTFQRGPKINNLFFVTLTEYEKDLPVSAVCYRPQQIFMPIARVISERNLQQLHIAETEKYAHVTYFFNGGREAPFSGEDRILVDSPKVASYDLKPEMSTEKITKEVVSRLNSMVYDFIVINFANADMVGHTGNLEATVKAVQTIDTYIGIISKLVLSKGGAIVITSDHGNAEQMINPKTEEPDTEHNGNPAPLILAIPEFRGKALQLRMGLLADVAPTILGILNIPKPSQMTGRNLLE</sequence>
<dbReference type="EMBL" id="MFAZ01000005">
    <property type="protein sequence ID" value="OGD88044.1"/>
    <property type="molecule type" value="Genomic_DNA"/>
</dbReference>
<dbReference type="EC" id="5.4.2.12" evidence="9 10"/>
<dbReference type="Gene3D" id="3.40.1450.10">
    <property type="entry name" value="BPG-independent phosphoglycerate mutase, domain B"/>
    <property type="match status" value="1"/>
</dbReference>
<comment type="cofactor">
    <cofactor evidence="9">
        <name>Mn(2+)</name>
        <dbReference type="ChEBI" id="CHEBI:29035"/>
    </cofactor>
    <text evidence="9">Binds 2 manganese ions per subunit.</text>
</comment>
<dbReference type="NCBIfam" id="TIGR01307">
    <property type="entry name" value="pgm_bpd_ind"/>
    <property type="match status" value="1"/>
</dbReference>
<dbReference type="GO" id="GO:0006007">
    <property type="term" value="P:glucose catabolic process"/>
    <property type="evidence" value="ECO:0007669"/>
    <property type="project" value="InterPro"/>
</dbReference>
<feature type="binding site" evidence="9 13">
    <location>
        <position position="463"/>
    </location>
    <ligand>
        <name>Mn(2+)</name>
        <dbReference type="ChEBI" id="CHEBI:29035"/>
        <label>2</label>
    </ligand>
</feature>
<name>A0A1F5G8A4_9BACT</name>
<evidence type="ECO:0000256" key="7">
    <source>
        <dbReference type="ARBA" id="ARBA00023211"/>
    </source>
</evidence>
<feature type="binding site" evidence="9 12">
    <location>
        <position position="192"/>
    </location>
    <ligand>
        <name>substrate</name>
    </ligand>
</feature>
<feature type="binding site" evidence="9 13">
    <location>
        <position position="481"/>
    </location>
    <ligand>
        <name>Mn(2+)</name>
        <dbReference type="ChEBI" id="CHEBI:29035"/>
        <label>1</label>
    </ligand>
</feature>
<feature type="domain" description="Metalloenzyme" evidence="14">
    <location>
        <begin position="9"/>
        <end position="521"/>
    </location>
</feature>
<gene>
    <name evidence="9" type="primary">gpmI</name>
    <name evidence="16" type="ORF">A2870_00445</name>
</gene>
<feature type="active site" description="Phosphoserine intermediate" evidence="9 11">
    <location>
        <position position="67"/>
    </location>
</feature>
<evidence type="ECO:0000256" key="1">
    <source>
        <dbReference type="ARBA" id="ARBA00000370"/>
    </source>
</evidence>
<keyword evidence="8 9" id="KW-0413">Isomerase</keyword>
<comment type="similarity">
    <text evidence="4 9">Belongs to the BPG-independent phosphoglycerate mutase family.</text>
</comment>
<dbReference type="Pfam" id="PF01676">
    <property type="entry name" value="Metalloenzyme"/>
    <property type="match status" value="1"/>
</dbReference>
<dbReference type="InterPro" id="IPR011258">
    <property type="entry name" value="BPG-indep_PGM_N"/>
</dbReference>
<dbReference type="GO" id="GO:0030145">
    <property type="term" value="F:manganese ion binding"/>
    <property type="evidence" value="ECO:0007669"/>
    <property type="project" value="UniProtKB-UniRule"/>
</dbReference>
<feature type="binding site" evidence="9 13">
    <location>
        <position position="425"/>
    </location>
    <ligand>
        <name>Mn(2+)</name>
        <dbReference type="ChEBI" id="CHEBI:29035"/>
        <label>1</label>
    </ligand>
</feature>
<dbReference type="AlphaFoldDB" id="A0A1F5G8A4"/>
<evidence type="ECO:0000256" key="4">
    <source>
        <dbReference type="ARBA" id="ARBA00008819"/>
    </source>
</evidence>
<evidence type="ECO:0000313" key="16">
    <source>
        <dbReference type="EMBL" id="OGD88044.1"/>
    </source>
</evidence>
<keyword evidence="5 9" id="KW-0479">Metal-binding</keyword>
<feature type="binding site" evidence="9 13">
    <location>
        <position position="462"/>
    </location>
    <ligand>
        <name>Mn(2+)</name>
        <dbReference type="ChEBI" id="CHEBI:29035"/>
        <label>2</label>
    </ligand>
</feature>
<dbReference type="STRING" id="1797711.A2870_00445"/>
<evidence type="ECO:0000259" key="15">
    <source>
        <dbReference type="Pfam" id="PF06415"/>
    </source>
</evidence>
<dbReference type="InterPro" id="IPR005995">
    <property type="entry name" value="Pgm_bpd_ind"/>
</dbReference>
<proteinExistence type="inferred from homology"/>
<feature type="binding site" evidence="9 13">
    <location>
        <position position="421"/>
    </location>
    <ligand>
        <name>Mn(2+)</name>
        <dbReference type="ChEBI" id="CHEBI:29035"/>
        <label>1</label>
    </ligand>
</feature>
<dbReference type="GO" id="GO:0005829">
    <property type="term" value="C:cytosol"/>
    <property type="evidence" value="ECO:0007669"/>
    <property type="project" value="TreeGrafter"/>
</dbReference>
<organism evidence="16 17">
    <name type="scientific">Candidatus Curtissbacteria bacterium RIFCSPHIGHO2_01_FULL_41_11</name>
    <dbReference type="NCBI Taxonomy" id="1797711"/>
    <lineage>
        <taxon>Bacteria</taxon>
        <taxon>Candidatus Curtissiibacteriota</taxon>
    </lineage>
</organism>
<dbReference type="HAMAP" id="MF_01038">
    <property type="entry name" value="GpmI"/>
    <property type="match status" value="1"/>
</dbReference>
<evidence type="ECO:0000256" key="11">
    <source>
        <dbReference type="PIRSR" id="PIRSR001492-1"/>
    </source>
</evidence>
<feature type="binding site" evidence="9 12">
    <location>
        <position position="354"/>
    </location>
    <ligand>
        <name>substrate</name>
    </ligand>
</feature>
<dbReference type="GO" id="GO:0006096">
    <property type="term" value="P:glycolytic process"/>
    <property type="evidence" value="ECO:0007669"/>
    <property type="project" value="UniProtKB-UniRule"/>
</dbReference>
<feature type="binding site" evidence="9 12">
    <location>
        <position position="128"/>
    </location>
    <ligand>
        <name>substrate</name>
    </ligand>
</feature>
<dbReference type="SUPFAM" id="SSF53649">
    <property type="entry name" value="Alkaline phosphatase-like"/>
    <property type="match status" value="1"/>
</dbReference>
<keyword evidence="6 9" id="KW-0324">Glycolysis</keyword>
<evidence type="ECO:0000256" key="5">
    <source>
        <dbReference type="ARBA" id="ARBA00022723"/>
    </source>
</evidence>
<feature type="binding site" evidence="9 12">
    <location>
        <begin position="268"/>
        <end position="271"/>
    </location>
    <ligand>
        <name>substrate</name>
    </ligand>
</feature>
<dbReference type="PIRSF" id="PIRSF001492">
    <property type="entry name" value="IPGAM"/>
    <property type="match status" value="1"/>
</dbReference>
<evidence type="ECO:0000256" key="3">
    <source>
        <dbReference type="ARBA" id="ARBA00004798"/>
    </source>
</evidence>
<evidence type="ECO:0000256" key="10">
    <source>
        <dbReference type="NCBIfam" id="TIGR01307"/>
    </source>
</evidence>
<dbReference type="InterPro" id="IPR036646">
    <property type="entry name" value="PGAM_B_sf"/>
</dbReference>
<evidence type="ECO:0000259" key="14">
    <source>
        <dbReference type="Pfam" id="PF01676"/>
    </source>
</evidence>
<evidence type="ECO:0000256" key="6">
    <source>
        <dbReference type="ARBA" id="ARBA00023152"/>
    </source>
</evidence>
<feature type="domain" description="BPG-independent PGAM N-terminal" evidence="15">
    <location>
        <begin position="87"/>
        <end position="317"/>
    </location>
</feature>
<dbReference type="SUPFAM" id="SSF64158">
    <property type="entry name" value="2,3-Bisphosphoglycerate-independent phosphoglycerate mutase, substrate-binding domain"/>
    <property type="match status" value="1"/>
</dbReference>
<dbReference type="UniPathway" id="UPA00109">
    <property type="reaction ID" value="UER00186"/>
</dbReference>
<protein>
    <recommendedName>
        <fullName evidence="9 10">2,3-bisphosphoglycerate-independent phosphoglycerate mutase</fullName>
        <shortName evidence="9">BPG-independent PGAM</shortName>
        <shortName evidence="9">Phosphoglyceromutase</shortName>
        <shortName evidence="9">iPGM</shortName>
        <ecNumber evidence="9 10">5.4.2.12</ecNumber>
    </recommendedName>
</protein>
<dbReference type="InterPro" id="IPR006124">
    <property type="entry name" value="Metalloenzyme"/>
</dbReference>
<dbReference type="Gene3D" id="3.40.720.10">
    <property type="entry name" value="Alkaline Phosphatase, subunit A"/>
    <property type="match status" value="1"/>
</dbReference>
<dbReference type="GO" id="GO:0004619">
    <property type="term" value="F:phosphoglycerate mutase activity"/>
    <property type="evidence" value="ECO:0007669"/>
    <property type="project" value="UniProtKB-UniRule"/>
</dbReference>
<dbReference type="Proteomes" id="UP000179102">
    <property type="component" value="Unassembled WGS sequence"/>
</dbReference>
<keyword evidence="7 9" id="KW-0464">Manganese</keyword>
<comment type="pathway">
    <text evidence="3 9">Carbohydrate degradation; glycolysis; pyruvate from D-glyceraldehyde 3-phosphate: step 3/5.</text>
</comment>
<comment type="caution">
    <text evidence="16">The sequence shown here is derived from an EMBL/GenBank/DDBJ whole genome shotgun (WGS) entry which is preliminary data.</text>
</comment>
<evidence type="ECO:0000256" key="8">
    <source>
        <dbReference type="ARBA" id="ARBA00023235"/>
    </source>
</evidence>
<accession>A0A1F5G8A4</accession>
<reference evidence="16 17" key="1">
    <citation type="journal article" date="2016" name="Nat. Commun.">
        <title>Thousands of microbial genomes shed light on interconnected biogeochemical processes in an aquifer system.</title>
        <authorList>
            <person name="Anantharaman K."/>
            <person name="Brown C.T."/>
            <person name="Hug L.A."/>
            <person name="Sharon I."/>
            <person name="Castelle C.J."/>
            <person name="Probst A.J."/>
            <person name="Thomas B.C."/>
            <person name="Singh A."/>
            <person name="Wilkins M.J."/>
            <person name="Karaoz U."/>
            <person name="Brodie E.L."/>
            <person name="Williams K.H."/>
            <person name="Hubbard S.S."/>
            <person name="Banfield J.F."/>
        </authorList>
    </citation>
    <scope>NUCLEOTIDE SEQUENCE [LARGE SCALE GENOMIC DNA]</scope>
</reference>
<feature type="binding site" evidence="9 12">
    <location>
        <begin position="160"/>
        <end position="161"/>
    </location>
    <ligand>
        <name>substrate</name>
    </ligand>
</feature>
<comment type="subunit">
    <text evidence="9">Monomer.</text>
</comment>
<feature type="binding site" evidence="9 12">
    <location>
        <position position="198"/>
    </location>
    <ligand>
        <name>substrate</name>
    </ligand>
</feature>
<evidence type="ECO:0000256" key="13">
    <source>
        <dbReference type="PIRSR" id="PIRSR001492-3"/>
    </source>
</evidence>
<evidence type="ECO:0000256" key="12">
    <source>
        <dbReference type="PIRSR" id="PIRSR001492-2"/>
    </source>
</evidence>
<dbReference type="InterPro" id="IPR017850">
    <property type="entry name" value="Alkaline_phosphatase_core_sf"/>
</dbReference>
<dbReference type="PANTHER" id="PTHR31637:SF0">
    <property type="entry name" value="2,3-BISPHOSPHOGLYCERATE-INDEPENDENT PHOSPHOGLYCERATE MUTASE"/>
    <property type="match status" value="1"/>
</dbReference>
<dbReference type="PANTHER" id="PTHR31637">
    <property type="entry name" value="2,3-BISPHOSPHOGLYCERATE-INDEPENDENT PHOSPHOGLYCERATE MUTASE"/>
    <property type="match status" value="1"/>
</dbReference>
<comment type="catalytic activity">
    <reaction evidence="1 9">
        <text>(2R)-2-phosphoglycerate = (2R)-3-phosphoglycerate</text>
        <dbReference type="Rhea" id="RHEA:15901"/>
        <dbReference type="ChEBI" id="CHEBI:58272"/>
        <dbReference type="ChEBI" id="CHEBI:58289"/>
        <dbReference type="EC" id="5.4.2.12"/>
    </reaction>
</comment>
<comment type="function">
    <text evidence="2 9">Catalyzes the interconversion of 2-phosphoglycerate and 3-phosphoglycerate.</text>
</comment>
<dbReference type="Pfam" id="PF06415">
    <property type="entry name" value="iPGM_N"/>
    <property type="match status" value="1"/>
</dbReference>
<evidence type="ECO:0000256" key="2">
    <source>
        <dbReference type="ARBA" id="ARBA00002315"/>
    </source>
</evidence>
<dbReference type="CDD" id="cd16010">
    <property type="entry name" value="iPGM"/>
    <property type="match status" value="1"/>
</dbReference>
<evidence type="ECO:0000256" key="9">
    <source>
        <dbReference type="HAMAP-Rule" id="MF_01038"/>
    </source>
</evidence>